<protein>
    <submittedName>
        <fullName evidence="2">Uncharacterized protein</fullName>
    </submittedName>
</protein>
<evidence type="ECO:0000313" key="2">
    <source>
        <dbReference type="EMBL" id="KAK6175769.1"/>
    </source>
</evidence>
<keyword evidence="3" id="KW-1185">Reference proteome</keyword>
<organism evidence="2 3">
    <name type="scientific">Patella caerulea</name>
    <name type="common">Rayed Mediterranean limpet</name>
    <dbReference type="NCBI Taxonomy" id="87958"/>
    <lineage>
        <taxon>Eukaryota</taxon>
        <taxon>Metazoa</taxon>
        <taxon>Spiralia</taxon>
        <taxon>Lophotrochozoa</taxon>
        <taxon>Mollusca</taxon>
        <taxon>Gastropoda</taxon>
        <taxon>Patellogastropoda</taxon>
        <taxon>Patelloidea</taxon>
        <taxon>Patellidae</taxon>
        <taxon>Patella</taxon>
    </lineage>
</organism>
<sequence>MASGDMKDLQKQFEYVAACSKYIENDFKKLAGAKKEKDKKSATDSVLKQISQTVPLVHKLEERLEKTKYELQTSTNKTEDEQQKTKQ</sequence>
<feature type="compositionally biased region" description="Basic and acidic residues" evidence="1">
    <location>
        <begin position="77"/>
        <end position="87"/>
    </location>
</feature>
<reference evidence="2 3" key="1">
    <citation type="submission" date="2024-01" db="EMBL/GenBank/DDBJ databases">
        <title>The genome of the rayed Mediterranean limpet Patella caerulea (Linnaeus, 1758).</title>
        <authorList>
            <person name="Anh-Thu Weber A."/>
            <person name="Halstead-Nussloch G."/>
        </authorList>
    </citation>
    <scope>NUCLEOTIDE SEQUENCE [LARGE SCALE GENOMIC DNA]</scope>
    <source>
        <strain evidence="2">AATW-2023a</strain>
        <tissue evidence="2">Whole specimen</tissue>
    </source>
</reference>
<gene>
    <name evidence="2" type="ORF">SNE40_014162</name>
</gene>
<name>A0AAN8PGW1_PATCE</name>
<evidence type="ECO:0000256" key="1">
    <source>
        <dbReference type="SAM" id="MobiDB-lite"/>
    </source>
</evidence>
<dbReference type="Proteomes" id="UP001347796">
    <property type="component" value="Unassembled WGS sequence"/>
</dbReference>
<comment type="caution">
    <text evidence="2">The sequence shown here is derived from an EMBL/GenBank/DDBJ whole genome shotgun (WGS) entry which is preliminary data.</text>
</comment>
<accession>A0AAN8PGW1</accession>
<dbReference type="AlphaFoldDB" id="A0AAN8PGW1"/>
<dbReference type="EMBL" id="JAZGQO010000010">
    <property type="protein sequence ID" value="KAK6175769.1"/>
    <property type="molecule type" value="Genomic_DNA"/>
</dbReference>
<feature type="region of interest" description="Disordered" evidence="1">
    <location>
        <begin position="68"/>
        <end position="87"/>
    </location>
</feature>
<proteinExistence type="predicted"/>
<evidence type="ECO:0000313" key="3">
    <source>
        <dbReference type="Proteomes" id="UP001347796"/>
    </source>
</evidence>